<feature type="compositionally biased region" description="Basic and acidic residues" evidence="1">
    <location>
        <begin position="76"/>
        <end position="93"/>
    </location>
</feature>
<reference evidence="2" key="1">
    <citation type="journal article" date="2021" name="G3 (Bethesda)">
        <title>Genome and transcriptome analysis of the beet armyworm Spodoptera exigua reveals targets for pest control. .</title>
        <authorList>
            <person name="Simon S."/>
            <person name="Breeschoten T."/>
            <person name="Jansen H.J."/>
            <person name="Dirks R.P."/>
            <person name="Schranz M.E."/>
            <person name="Ros V.I.D."/>
        </authorList>
    </citation>
    <scope>NUCLEOTIDE SEQUENCE</scope>
    <source>
        <strain evidence="2">TB_SE_WUR_2020</strain>
    </source>
</reference>
<proteinExistence type="predicted"/>
<dbReference type="EMBL" id="JACEFF010000930">
    <property type="protein sequence ID" value="KAH9627984.1"/>
    <property type="molecule type" value="Genomic_DNA"/>
</dbReference>
<comment type="caution">
    <text evidence="2">The sequence shown here is derived from an EMBL/GenBank/DDBJ whole genome shotgun (WGS) entry which is preliminary data.</text>
</comment>
<evidence type="ECO:0000313" key="3">
    <source>
        <dbReference type="Proteomes" id="UP000814243"/>
    </source>
</evidence>
<protein>
    <submittedName>
        <fullName evidence="2">Uncharacterized protein</fullName>
    </submittedName>
</protein>
<dbReference type="AlphaFoldDB" id="A0A922M114"/>
<evidence type="ECO:0000256" key="1">
    <source>
        <dbReference type="SAM" id="MobiDB-lite"/>
    </source>
</evidence>
<gene>
    <name evidence="2" type="ORF">HF086_017959</name>
</gene>
<organism evidence="2 3">
    <name type="scientific">Spodoptera exigua</name>
    <name type="common">Beet armyworm</name>
    <name type="synonym">Noctua fulgens</name>
    <dbReference type="NCBI Taxonomy" id="7107"/>
    <lineage>
        <taxon>Eukaryota</taxon>
        <taxon>Metazoa</taxon>
        <taxon>Ecdysozoa</taxon>
        <taxon>Arthropoda</taxon>
        <taxon>Hexapoda</taxon>
        <taxon>Insecta</taxon>
        <taxon>Pterygota</taxon>
        <taxon>Neoptera</taxon>
        <taxon>Endopterygota</taxon>
        <taxon>Lepidoptera</taxon>
        <taxon>Glossata</taxon>
        <taxon>Ditrysia</taxon>
        <taxon>Noctuoidea</taxon>
        <taxon>Noctuidae</taxon>
        <taxon>Amphipyrinae</taxon>
        <taxon>Spodoptera</taxon>
    </lineage>
</organism>
<accession>A0A922M114</accession>
<evidence type="ECO:0000313" key="2">
    <source>
        <dbReference type="EMBL" id="KAH9627984.1"/>
    </source>
</evidence>
<sequence length="245" mass="27999">MNTVSLSLSTESDGLHDLPLMERVAAFLVIFSTNFAIQSYPIENGFSVKYNPNYPKEDLRVKKPATIFGKNPQEFKQQDDGRRETVTEARDKQDDMATGYSNLLAKLMFPRRLIYTTDSKNSSHKLLNEVNLFNLPVVRQPYANYTVIVAAAPPNMHLDGDNKRTIIYIVFPDNGSSDSGKYSIPAVYFVKERSGKNRREKKELAEPIIIIDSNRTVTGIKSKEISKYLKFNNKWTSRNSYKVDR</sequence>
<dbReference type="Proteomes" id="UP000814243">
    <property type="component" value="Unassembled WGS sequence"/>
</dbReference>
<feature type="region of interest" description="Disordered" evidence="1">
    <location>
        <begin position="71"/>
        <end position="93"/>
    </location>
</feature>
<name>A0A922M114_SPOEX</name>